<gene>
    <name evidence="6" type="ORF">M8C21_011384</name>
</gene>
<accession>A0AAD5BPN0</accession>
<dbReference type="Pfam" id="PF01388">
    <property type="entry name" value="ARID"/>
    <property type="match status" value="1"/>
</dbReference>
<keyword evidence="3" id="KW-0804">Transcription</keyword>
<name>A0AAD5BPN0_AMBAR</name>
<dbReference type="InterPro" id="IPR045147">
    <property type="entry name" value="ARI3A/B/C"/>
</dbReference>
<dbReference type="Proteomes" id="UP001206925">
    <property type="component" value="Unassembled WGS sequence"/>
</dbReference>
<evidence type="ECO:0000313" key="6">
    <source>
        <dbReference type="EMBL" id="KAI7726959.1"/>
    </source>
</evidence>
<comment type="caution">
    <text evidence="6">The sequence shown here is derived from an EMBL/GenBank/DDBJ whole genome shotgun (WGS) entry which is preliminary data.</text>
</comment>
<dbReference type="PANTHER" id="PTHR15348">
    <property type="entry name" value="AT-RICH INTERACTIVE DOMAIN-CONTAINING PROTEIN ARID DOMAIN- CONTAINING PROTEIN DEAD RINGER PROTEIN B-CELL REGULATOR OF IGH TRANSCRIPTION BRIGHT"/>
    <property type="match status" value="1"/>
</dbReference>
<dbReference type="GO" id="GO:0005634">
    <property type="term" value="C:nucleus"/>
    <property type="evidence" value="ECO:0007669"/>
    <property type="project" value="TreeGrafter"/>
</dbReference>
<dbReference type="Gene3D" id="1.10.150.60">
    <property type="entry name" value="ARID DNA-binding domain"/>
    <property type="match status" value="1"/>
</dbReference>
<evidence type="ECO:0000256" key="4">
    <source>
        <dbReference type="ARBA" id="ARBA00023242"/>
    </source>
</evidence>
<keyword evidence="7" id="KW-1185">Reference proteome</keyword>
<evidence type="ECO:0000256" key="3">
    <source>
        <dbReference type="ARBA" id="ARBA00023163"/>
    </source>
</evidence>
<proteinExistence type="predicted"/>
<evidence type="ECO:0000259" key="5">
    <source>
        <dbReference type="Pfam" id="PF01388"/>
    </source>
</evidence>
<evidence type="ECO:0000256" key="2">
    <source>
        <dbReference type="ARBA" id="ARBA00023125"/>
    </source>
</evidence>
<reference evidence="6" key="1">
    <citation type="submission" date="2022-06" db="EMBL/GenBank/DDBJ databases">
        <title>Uncovering the hologenomic basis of an extraordinary plant invasion.</title>
        <authorList>
            <person name="Bieker V.C."/>
            <person name="Martin M.D."/>
            <person name="Gilbert T."/>
            <person name="Hodgins K."/>
            <person name="Battlay P."/>
            <person name="Petersen B."/>
            <person name="Wilson J."/>
        </authorList>
    </citation>
    <scope>NUCLEOTIDE SEQUENCE</scope>
    <source>
        <strain evidence="6">AA19_3_7</strain>
        <tissue evidence="6">Leaf</tissue>
    </source>
</reference>
<dbReference type="InterPro" id="IPR036431">
    <property type="entry name" value="ARID_dom_sf"/>
</dbReference>
<dbReference type="PANTHER" id="PTHR15348:SF0">
    <property type="entry name" value="PROTEIN DEAD RINGER"/>
    <property type="match status" value="1"/>
</dbReference>
<sequence length="51" mass="5879">MALVEHEEGEGIKAVESRKSLWRSVIRLGGYEQVTSCKFWRQIGESFKPPK</sequence>
<keyword evidence="2" id="KW-0238">DNA-binding</keyword>
<evidence type="ECO:0000256" key="1">
    <source>
        <dbReference type="ARBA" id="ARBA00023015"/>
    </source>
</evidence>
<keyword evidence="4" id="KW-0539">Nucleus</keyword>
<dbReference type="GO" id="GO:0006357">
    <property type="term" value="P:regulation of transcription by RNA polymerase II"/>
    <property type="evidence" value="ECO:0007669"/>
    <property type="project" value="InterPro"/>
</dbReference>
<dbReference type="InterPro" id="IPR001606">
    <property type="entry name" value="ARID_dom"/>
</dbReference>
<keyword evidence="1" id="KW-0805">Transcription regulation</keyword>
<dbReference type="AlphaFoldDB" id="A0AAD5BPN0"/>
<evidence type="ECO:0000313" key="7">
    <source>
        <dbReference type="Proteomes" id="UP001206925"/>
    </source>
</evidence>
<dbReference type="EMBL" id="JAMZMK010011475">
    <property type="protein sequence ID" value="KAI7726959.1"/>
    <property type="molecule type" value="Genomic_DNA"/>
</dbReference>
<dbReference type="SUPFAM" id="SSF46774">
    <property type="entry name" value="ARID-like"/>
    <property type="match status" value="1"/>
</dbReference>
<protein>
    <recommendedName>
        <fullName evidence="5">ARID domain-containing protein</fullName>
    </recommendedName>
</protein>
<dbReference type="GO" id="GO:0003677">
    <property type="term" value="F:DNA binding"/>
    <property type="evidence" value="ECO:0007669"/>
    <property type="project" value="UniProtKB-KW"/>
</dbReference>
<feature type="domain" description="ARID" evidence="5">
    <location>
        <begin position="20"/>
        <end position="50"/>
    </location>
</feature>
<organism evidence="6 7">
    <name type="scientific">Ambrosia artemisiifolia</name>
    <name type="common">Common ragweed</name>
    <dbReference type="NCBI Taxonomy" id="4212"/>
    <lineage>
        <taxon>Eukaryota</taxon>
        <taxon>Viridiplantae</taxon>
        <taxon>Streptophyta</taxon>
        <taxon>Embryophyta</taxon>
        <taxon>Tracheophyta</taxon>
        <taxon>Spermatophyta</taxon>
        <taxon>Magnoliopsida</taxon>
        <taxon>eudicotyledons</taxon>
        <taxon>Gunneridae</taxon>
        <taxon>Pentapetalae</taxon>
        <taxon>asterids</taxon>
        <taxon>campanulids</taxon>
        <taxon>Asterales</taxon>
        <taxon>Asteraceae</taxon>
        <taxon>Asteroideae</taxon>
        <taxon>Heliantheae alliance</taxon>
        <taxon>Heliantheae</taxon>
        <taxon>Ambrosia</taxon>
    </lineage>
</organism>